<keyword evidence="1" id="KW-1133">Transmembrane helix</keyword>
<dbReference type="EMBL" id="CACRTR010000003">
    <property type="protein sequence ID" value="VYT71098.1"/>
    <property type="molecule type" value="Genomic_DNA"/>
</dbReference>
<evidence type="ECO:0000256" key="1">
    <source>
        <dbReference type="SAM" id="Phobius"/>
    </source>
</evidence>
<feature type="transmembrane region" description="Helical" evidence="1">
    <location>
        <begin position="59"/>
        <end position="83"/>
    </location>
</feature>
<proteinExistence type="predicted"/>
<evidence type="ECO:0000313" key="2">
    <source>
        <dbReference type="EMBL" id="VYT71098.1"/>
    </source>
</evidence>
<sequence>MLNGLLGMLASGFAGAGLAMHQNLKRKGENRRYRLVTGQFTLLAGAFGVYVSLEGIGAFLLSLVSFVTALAIMCCMCAAGAAAENERLKENQED</sequence>
<protein>
    <submittedName>
        <fullName evidence="2">Uncharacterized protein</fullName>
    </submittedName>
</protein>
<keyword evidence="1" id="KW-0812">Transmembrane</keyword>
<organism evidence="2">
    <name type="scientific">Eubacterium limosum</name>
    <dbReference type="NCBI Taxonomy" id="1736"/>
    <lineage>
        <taxon>Bacteria</taxon>
        <taxon>Bacillati</taxon>
        <taxon>Bacillota</taxon>
        <taxon>Clostridia</taxon>
        <taxon>Eubacteriales</taxon>
        <taxon>Eubacteriaceae</taxon>
        <taxon>Eubacterium</taxon>
    </lineage>
</organism>
<accession>A0A6N2YZ65</accession>
<keyword evidence="1" id="KW-0472">Membrane</keyword>
<name>A0A6N2YZ65_EUBLI</name>
<feature type="transmembrane region" description="Helical" evidence="1">
    <location>
        <begin position="36"/>
        <end position="53"/>
    </location>
</feature>
<feature type="transmembrane region" description="Helical" evidence="1">
    <location>
        <begin position="6"/>
        <end position="24"/>
    </location>
</feature>
<dbReference type="AlphaFoldDB" id="A0A6N2YZ65"/>
<gene>
    <name evidence="2" type="ORF">ELLFYP34_01731</name>
</gene>
<reference evidence="2" key="1">
    <citation type="submission" date="2019-11" db="EMBL/GenBank/DDBJ databases">
        <authorList>
            <person name="Feng L."/>
        </authorList>
    </citation>
    <scope>NUCLEOTIDE SEQUENCE</scope>
    <source>
        <strain evidence="2">ElimosumLFYP34</strain>
    </source>
</reference>